<organism evidence="5 6">
    <name type="scientific">Rhizobium leguminosarum</name>
    <dbReference type="NCBI Taxonomy" id="384"/>
    <lineage>
        <taxon>Bacteria</taxon>
        <taxon>Pseudomonadati</taxon>
        <taxon>Pseudomonadota</taxon>
        <taxon>Alphaproteobacteria</taxon>
        <taxon>Hyphomicrobiales</taxon>
        <taxon>Rhizobiaceae</taxon>
        <taxon>Rhizobium/Agrobacterium group</taxon>
        <taxon>Rhizobium</taxon>
    </lineage>
</organism>
<sequence length="147" mass="16173">MNVHIRVFTIGALAKATGTSTPTIRYYEEIGLLPPASRTASGQRNYDESDIGRLTFIKQCRDFGFSIEQVRVLLDLSISSERDCVETRDIAQAHLDEVRARMVELRALETRLQGFVTRCNDACAGGPGSDCLIFKDMVAPPTKGCCG</sequence>
<dbReference type="Proteomes" id="UP000471705">
    <property type="component" value="Unassembled WGS sequence"/>
</dbReference>
<comment type="caution">
    <text evidence="5">The sequence shown here is derived from an EMBL/GenBank/DDBJ whole genome shotgun (WGS) entry which is preliminary data.</text>
</comment>
<dbReference type="PROSITE" id="PS50937">
    <property type="entry name" value="HTH_MERR_2"/>
    <property type="match status" value="1"/>
</dbReference>
<dbReference type="GO" id="GO:0003677">
    <property type="term" value="F:DNA binding"/>
    <property type="evidence" value="ECO:0007669"/>
    <property type="project" value="UniProtKB-KW"/>
</dbReference>
<accession>A0A7K3VQN4</accession>
<name>A0A7K3VQN4_RHILE</name>
<dbReference type="InterPro" id="IPR047057">
    <property type="entry name" value="MerR_fam"/>
</dbReference>
<gene>
    <name evidence="5" type="ORF">GR257_32500</name>
</gene>
<evidence type="ECO:0000313" key="5">
    <source>
        <dbReference type="EMBL" id="NEK19495.1"/>
    </source>
</evidence>
<dbReference type="InterPro" id="IPR000551">
    <property type="entry name" value="MerR-type_HTH_dom"/>
</dbReference>
<dbReference type="InterPro" id="IPR009061">
    <property type="entry name" value="DNA-bd_dom_put_sf"/>
</dbReference>
<evidence type="ECO:0000256" key="3">
    <source>
        <dbReference type="ARBA" id="ARBA00023163"/>
    </source>
</evidence>
<dbReference type="GO" id="GO:0003700">
    <property type="term" value="F:DNA-binding transcription factor activity"/>
    <property type="evidence" value="ECO:0007669"/>
    <property type="project" value="InterPro"/>
</dbReference>
<dbReference type="RefSeq" id="WP_130666773.1">
    <property type="nucleotide sequence ID" value="NZ_JAAXCJ010000037.1"/>
</dbReference>
<reference evidence="5 6" key="1">
    <citation type="submission" date="2019-12" db="EMBL/GenBank/DDBJ databases">
        <title>Rhizobium genotypes associated with high levels of biological nitrogen fixation by grain legumes in a temperate-maritime cropping system.</title>
        <authorList>
            <person name="Maluk M."/>
            <person name="Francesc Ferrando Molina F."/>
            <person name="Lopez Del Egido L."/>
            <person name="Lafos M."/>
            <person name="Langarica-Fuentes A."/>
            <person name="Gebre Yohannes G."/>
            <person name="Young M.W."/>
            <person name="Martin P."/>
            <person name="Gantlett R."/>
            <person name="Kenicer G."/>
            <person name="Hawes C."/>
            <person name="Begg G.S."/>
            <person name="Quilliam R.S."/>
            <person name="Squire G.R."/>
            <person name="Poole P.S."/>
            <person name="Young P.W."/>
            <person name="Iannetta P.M."/>
            <person name="James E.K."/>
        </authorList>
    </citation>
    <scope>NUCLEOTIDE SEQUENCE [LARGE SCALE GENOMIC DNA]</scope>
    <source>
        <strain evidence="5 6">JHI54</strain>
    </source>
</reference>
<keyword evidence="1" id="KW-0805">Transcription regulation</keyword>
<proteinExistence type="predicted"/>
<dbReference type="PRINTS" id="PR00040">
    <property type="entry name" value="HTHMERR"/>
</dbReference>
<dbReference type="EMBL" id="WUFV01000030">
    <property type="protein sequence ID" value="NEK19495.1"/>
    <property type="molecule type" value="Genomic_DNA"/>
</dbReference>
<keyword evidence="2" id="KW-0238">DNA-binding</keyword>
<dbReference type="SMART" id="SM00422">
    <property type="entry name" value="HTH_MERR"/>
    <property type="match status" value="1"/>
</dbReference>
<protein>
    <submittedName>
        <fullName evidence="5">MerR family transcriptional regulator</fullName>
    </submittedName>
</protein>
<dbReference type="AlphaFoldDB" id="A0A7K3VQN4"/>
<feature type="domain" description="HTH merR-type" evidence="4">
    <location>
        <begin position="7"/>
        <end position="76"/>
    </location>
</feature>
<dbReference type="Gene3D" id="1.10.1660.10">
    <property type="match status" value="1"/>
</dbReference>
<dbReference type="SUPFAM" id="SSF46955">
    <property type="entry name" value="Putative DNA-binding domain"/>
    <property type="match status" value="1"/>
</dbReference>
<evidence type="ECO:0000313" key="6">
    <source>
        <dbReference type="Proteomes" id="UP000471705"/>
    </source>
</evidence>
<evidence type="ECO:0000259" key="4">
    <source>
        <dbReference type="PROSITE" id="PS50937"/>
    </source>
</evidence>
<dbReference type="PANTHER" id="PTHR30204:SF94">
    <property type="entry name" value="HEAVY METAL-DEPENDENT TRANSCRIPTIONAL REGULATOR HI_0293-RELATED"/>
    <property type="match status" value="1"/>
</dbReference>
<evidence type="ECO:0000256" key="1">
    <source>
        <dbReference type="ARBA" id="ARBA00023015"/>
    </source>
</evidence>
<dbReference type="PANTHER" id="PTHR30204">
    <property type="entry name" value="REDOX-CYCLING DRUG-SENSING TRANSCRIPTIONAL ACTIVATOR SOXR"/>
    <property type="match status" value="1"/>
</dbReference>
<dbReference type="CDD" id="cd04785">
    <property type="entry name" value="HTH_CadR-PbrR-like"/>
    <property type="match status" value="1"/>
</dbReference>
<dbReference type="Pfam" id="PF13411">
    <property type="entry name" value="MerR_1"/>
    <property type="match status" value="1"/>
</dbReference>
<keyword evidence="3" id="KW-0804">Transcription</keyword>
<evidence type="ECO:0000256" key="2">
    <source>
        <dbReference type="ARBA" id="ARBA00023125"/>
    </source>
</evidence>